<evidence type="ECO:0000313" key="1">
    <source>
        <dbReference type="EMBL" id="KTB42474.1"/>
    </source>
</evidence>
<reference evidence="1 2" key="1">
    <citation type="submission" date="2015-12" db="EMBL/GenBank/DDBJ databases">
        <title>Draft genome sequence of Moniliophthora roreri, the causal agent of frosty pod rot of cacao.</title>
        <authorList>
            <person name="Aime M.C."/>
            <person name="Diaz-Valderrama J.R."/>
            <person name="Kijpornyongpan T."/>
            <person name="Phillips-Mora W."/>
        </authorList>
    </citation>
    <scope>NUCLEOTIDE SEQUENCE [LARGE SCALE GENOMIC DNA]</scope>
    <source>
        <strain evidence="1 2">MCA 2952</strain>
    </source>
</reference>
<protein>
    <submittedName>
        <fullName evidence="1">Uncharacterized protein</fullName>
    </submittedName>
</protein>
<organism evidence="1 2">
    <name type="scientific">Moniliophthora roreri</name>
    <name type="common">Frosty pod rot fungus</name>
    <name type="synonym">Monilia roreri</name>
    <dbReference type="NCBI Taxonomy" id="221103"/>
    <lineage>
        <taxon>Eukaryota</taxon>
        <taxon>Fungi</taxon>
        <taxon>Dikarya</taxon>
        <taxon>Basidiomycota</taxon>
        <taxon>Agaricomycotina</taxon>
        <taxon>Agaricomycetes</taxon>
        <taxon>Agaricomycetidae</taxon>
        <taxon>Agaricales</taxon>
        <taxon>Marasmiineae</taxon>
        <taxon>Marasmiaceae</taxon>
        <taxon>Moniliophthora</taxon>
    </lineage>
</organism>
<proteinExistence type="predicted"/>
<dbReference type="Proteomes" id="UP000054988">
    <property type="component" value="Unassembled WGS sequence"/>
</dbReference>
<accession>A0A0W0G1N1</accession>
<dbReference type="EMBL" id="LATX01001328">
    <property type="protein sequence ID" value="KTB42474.1"/>
    <property type="molecule type" value="Genomic_DNA"/>
</dbReference>
<name>A0A0W0G1N1_MONRR</name>
<comment type="caution">
    <text evidence="1">The sequence shown here is derived from an EMBL/GenBank/DDBJ whole genome shotgun (WGS) entry which is preliminary data.</text>
</comment>
<evidence type="ECO:0000313" key="2">
    <source>
        <dbReference type="Proteomes" id="UP000054988"/>
    </source>
</evidence>
<gene>
    <name evidence="1" type="ORF">WG66_4920</name>
</gene>
<sequence>MALWSRVRLTEVAT</sequence>